<name>A0ACD3BII4_9AGAR</name>
<organism evidence="1 2">
    <name type="scientific">Pluteus cervinus</name>
    <dbReference type="NCBI Taxonomy" id="181527"/>
    <lineage>
        <taxon>Eukaryota</taxon>
        <taxon>Fungi</taxon>
        <taxon>Dikarya</taxon>
        <taxon>Basidiomycota</taxon>
        <taxon>Agaricomycotina</taxon>
        <taxon>Agaricomycetes</taxon>
        <taxon>Agaricomycetidae</taxon>
        <taxon>Agaricales</taxon>
        <taxon>Pluteineae</taxon>
        <taxon>Pluteaceae</taxon>
        <taxon>Pluteus</taxon>
    </lineage>
</organism>
<evidence type="ECO:0000313" key="2">
    <source>
        <dbReference type="Proteomes" id="UP000308600"/>
    </source>
</evidence>
<sequence length="131" mass="14131">MAGVSPVGLFAETAFSQSLVEAETTSQPVKWVQKPYQRGVDGVSISSSITMTYCALANVTTLHNALQRNDQKHTLLAWNETFVGPSNSRTWTVTCRYKGVVYGQGSAGNKSDAKDAAAAEAYQRLIVEGEI</sequence>
<dbReference type="EMBL" id="ML208259">
    <property type="protein sequence ID" value="TFK77517.1"/>
    <property type="molecule type" value="Genomic_DNA"/>
</dbReference>
<protein>
    <submittedName>
        <fullName evidence="1">Uncharacterized protein</fullName>
    </submittedName>
</protein>
<reference evidence="1 2" key="1">
    <citation type="journal article" date="2019" name="Nat. Ecol. Evol.">
        <title>Megaphylogeny resolves global patterns of mushroom evolution.</title>
        <authorList>
            <person name="Varga T."/>
            <person name="Krizsan K."/>
            <person name="Foldi C."/>
            <person name="Dima B."/>
            <person name="Sanchez-Garcia M."/>
            <person name="Sanchez-Ramirez S."/>
            <person name="Szollosi G.J."/>
            <person name="Szarkandi J.G."/>
            <person name="Papp V."/>
            <person name="Albert L."/>
            <person name="Andreopoulos W."/>
            <person name="Angelini C."/>
            <person name="Antonin V."/>
            <person name="Barry K.W."/>
            <person name="Bougher N.L."/>
            <person name="Buchanan P."/>
            <person name="Buyck B."/>
            <person name="Bense V."/>
            <person name="Catcheside P."/>
            <person name="Chovatia M."/>
            <person name="Cooper J."/>
            <person name="Damon W."/>
            <person name="Desjardin D."/>
            <person name="Finy P."/>
            <person name="Geml J."/>
            <person name="Haridas S."/>
            <person name="Hughes K."/>
            <person name="Justo A."/>
            <person name="Karasinski D."/>
            <person name="Kautmanova I."/>
            <person name="Kiss B."/>
            <person name="Kocsube S."/>
            <person name="Kotiranta H."/>
            <person name="LaButti K.M."/>
            <person name="Lechner B.E."/>
            <person name="Liimatainen K."/>
            <person name="Lipzen A."/>
            <person name="Lukacs Z."/>
            <person name="Mihaltcheva S."/>
            <person name="Morgado L.N."/>
            <person name="Niskanen T."/>
            <person name="Noordeloos M.E."/>
            <person name="Ohm R.A."/>
            <person name="Ortiz-Santana B."/>
            <person name="Ovrebo C."/>
            <person name="Racz N."/>
            <person name="Riley R."/>
            <person name="Savchenko A."/>
            <person name="Shiryaev A."/>
            <person name="Soop K."/>
            <person name="Spirin V."/>
            <person name="Szebenyi C."/>
            <person name="Tomsovsky M."/>
            <person name="Tulloss R.E."/>
            <person name="Uehling J."/>
            <person name="Grigoriev I.V."/>
            <person name="Vagvolgyi C."/>
            <person name="Papp T."/>
            <person name="Martin F.M."/>
            <person name="Miettinen O."/>
            <person name="Hibbett D.S."/>
            <person name="Nagy L.G."/>
        </authorList>
    </citation>
    <scope>NUCLEOTIDE SEQUENCE [LARGE SCALE GENOMIC DNA]</scope>
    <source>
        <strain evidence="1 2">NL-1719</strain>
    </source>
</reference>
<gene>
    <name evidence="1" type="ORF">BDN72DRAFT_891250</name>
</gene>
<dbReference type="Proteomes" id="UP000308600">
    <property type="component" value="Unassembled WGS sequence"/>
</dbReference>
<accession>A0ACD3BII4</accession>
<proteinExistence type="predicted"/>
<keyword evidence="2" id="KW-1185">Reference proteome</keyword>
<evidence type="ECO:0000313" key="1">
    <source>
        <dbReference type="EMBL" id="TFK77517.1"/>
    </source>
</evidence>